<evidence type="ECO:0000256" key="2">
    <source>
        <dbReference type="ARBA" id="ARBA00012483"/>
    </source>
</evidence>
<keyword evidence="7" id="KW-0862">Zinc</keyword>
<dbReference type="GeneTree" id="ENSGT00940000157203"/>
<keyword evidence="3" id="KW-0808">Transferase</keyword>
<keyword evidence="4" id="KW-0479">Metal-binding</keyword>
<keyword evidence="10" id="KW-1185">Reference proteome</keyword>
<dbReference type="Pfam" id="PF14369">
    <property type="entry name" value="Zn_ribbon_19"/>
    <property type="match status" value="1"/>
</dbReference>
<sequence>PAAAAAAGPSAAAAVQQHRFFCHSCKGEVSPKLPEYTCPRCESGFIEEVTDDSSFFDSNSLDDSPSSQFSEVSSAFFLRIPRFWAGLEEIWDLGHLERRRIQILGSVCSGVSPCSQIITINI</sequence>
<evidence type="ECO:0000256" key="7">
    <source>
        <dbReference type="ARBA" id="ARBA00022833"/>
    </source>
</evidence>
<evidence type="ECO:0000259" key="8">
    <source>
        <dbReference type="Pfam" id="PF14369"/>
    </source>
</evidence>
<dbReference type="Proteomes" id="UP000694409">
    <property type="component" value="Unassembled WGS sequence"/>
</dbReference>
<keyword evidence="5" id="KW-0863">Zinc-finger</keyword>
<evidence type="ECO:0000313" key="10">
    <source>
        <dbReference type="Proteomes" id="UP000694409"/>
    </source>
</evidence>
<dbReference type="AlphaFoldDB" id="A0A8C9KQN9"/>
<dbReference type="Ensembl" id="ENSSCAT00000001046.1">
    <property type="protein sequence ID" value="ENSSCAP00000000923.1"/>
    <property type="gene ID" value="ENSSCAG00000000770.1"/>
</dbReference>
<evidence type="ECO:0000256" key="4">
    <source>
        <dbReference type="ARBA" id="ARBA00022723"/>
    </source>
</evidence>
<evidence type="ECO:0000256" key="1">
    <source>
        <dbReference type="ARBA" id="ARBA00000900"/>
    </source>
</evidence>
<dbReference type="GO" id="GO:0061630">
    <property type="term" value="F:ubiquitin protein ligase activity"/>
    <property type="evidence" value="ECO:0007669"/>
    <property type="project" value="UniProtKB-EC"/>
</dbReference>
<dbReference type="EC" id="2.3.2.27" evidence="2"/>
<organism evidence="9 10">
    <name type="scientific">Serinus canaria</name>
    <name type="common">Island canary</name>
    <name type="synonym">Fringilla canaria</name>
    <dbReference type="NCBI Taxonomy" id="9135"/>
    <lineage>
        <taxon>Eukaryota</taxon>
        <taxon>Metazoa</taxon>
        <taxon>Chordata</taxon>
        <taxon>Craniata</taxon>
        <taxon>Vertebrata</taxon>
        <taxon>Euteleostomi</taxon>
        <taxon>Archelosauria</taxon>
        <taxon>Archosauria</taxon>
        <taxon>Dinosauria</taxon>
        <taxon>Saurischia</taxon>
        <taxon>Theropoda</taxon>
        <taxon>Coelurosauria</taxon>
        <taxon>Aves</taxon>
        <taxon>Neognathae</taxon>
        <taxon>Neoaves</taxon>
        <taxon>Telluraves</taxon>
        <taxon>Australaves</taxon>
        <taxon>Passeriformes</taxon>
        <taxon>Passeroidea</taxon>
        <taxon>Fringillidae</taxon>
        <taxon>Carduelinae</taxon>
        <taxon>Serinus</taxon>
    </lineage>
</organism>
<evidence type="ECO:0000256" key="3">
    <source>
        <dbReference type="ARBA" id="ARBA00022679"/>
    </source>
</evidence>
<protein>
    <recommendedName>
        <fullName evidence="2">RING-type E3 ubiquitin transferase</fullName>
        <ecNumber evidence="2">2.3.2.27</ecNumber>
    </recommendedName>
</protein>
<feature type="domain" description="E3 ubiquitin-protein ligase RNF126-like zinc-ribbon" evidence="8">
    <location>
        <begin position="19"/>
        <end position="48"/>
    </location>
</feature>
<comment type="catalytic activity">
    <reaction evidence="1">
        <text>S-ubiquitinyl-[E2 ubiquitin-conjugating enzyme]-L-cysteine + [acceptor protein]-L-lysine = [E2 ubiquitin-conjugating enzyme]-L-cysteine + N(6)-ubiquitinyl-[acceptor protein]-L-lysine.</text>
        <dbReference type="EC" id="2.3.2.27"/>
    </reaction>
</comment>
<dbReference type="GO" id="GO:0008270">
    <property type="term" value="F:zinc ion binding"/>
    <property type="evidence" value="ECO:0007669"/>
    <property type="project" value="UniProtKB-KW"/>
</dbReference>
<accession>A0A8C9KQN9</accession>
<keyword evidence="6" id="KW-0833">Ubl conjugation pathway</keyword>
<evidence type="ECO:0000256" key="6">
    <source>
        <dbReference type="ARBA" id="ARBA00022786"/>
    </source>
</evidence>
<evidence type="ECO:0000256" key="5">
    <source>
        <dbReference type="ARBA" id="ARBA00022771"/>
    </source>
</evidence>
<reference evidence="9" key="1">
    <citation type="submission" date="2025-08" db="UniProtKB">
        <authorList>
            <consortium name="Ensembl"/>
        </authorList>
    </citation>
    <scope>IDENTIFICATION</scope>
</reference>
<name>A0A8C9KQN9_SERCA</name>
<proteinExistence type="predicted"/>
<dbReference type="InterPro" id="IPR039525">
    <property type="entry name" value="RNF126-like_zinc-ribbon"/>
</dbReference>
<evidence type="ECO:0000313" key="9">
    <source>
        <dbReference type="Ensembl" id="ENSSCAP00000000923.1"/>
    </source>
</evidence>
<reference evidence="9" key="2">
    <citation type="submission" date="2025-09" db="UniProtKB">
        <authorList>
            <consortium name="Ensembl"/>
        </authorList>
    </citation>
    <scope>IDENTIFICATION</scope>
</reference>